<dbReference type="InterPro" id="IPR052128">
    <property type="entry name" value="Oxidoreductase_NAD-binding"/>
</dbReference>
<dbReference type="CDD" id="cd00322">
    <property type="entry name" value="FNR_like"/>
    <property type="match status" value="1"/>
</dbReference>
<feature type="domain" description="FAD-binding FR-type" evidence="4">
    <location>
        <begin position="24"/>
        <end position="143"/>
    </location>
</feature>
<sequence>MAQTRSATGYLSHEERTVAEVRDPNLHSVILESIELVNERIRLLKLSVKDQRRGIQFLPGQWLDVHVPGLKKAGGFTITSTPMNSRPQTPESTTDESRSPYLELAVQDSPSNPPAAWLWRAPEEIIGRELKVRAGGSFVWPPPGINLDQVKRVVFIAGGVGINPLVSILSHIRESNVQLDELRFIYATKISKQDPKESEILFLPRLLDNFKLPHTSNDGPRKERLDLFFTGHQGNLELAKDLPPQTQFRRLGDRDIEEAAGTVQEKQSSLFYVCGPPTMTDHIVDFLKKQDSVRPDHVLCEKWW</sequence>
<dbReference type="OrthoDB" id="436496at2759"/>
<keyword evidence="6" id="KW-1185">Reference proteome</keyword>
<protein>
    <recommendedName>
        <fullName evidence="4">FAD-binding FR-type domain-containing protein</fullName>
    </recommendedName>
</protein>
<dbReference type="GO" id="GO:0016491">
    <property type="term" value="F:oxidoreductase activity"/>
    <property type="evidence" value="ECO:0007669"/>
    <property type="project" value="UniProtKB-KW"/>
</dbReference>
<feature type="region of interest" description="Disordered" evidence="3">
    <location>
        <begin position="76"/>
        <end position="98"/>
    </location>
</feature>
<evidence type="ECO:0000256" key="1">
    <source>
        <dbReference type="ARBA" id="ARBA00023002"/>
    </source>
</evidence>
<evidence type="ECO:0000256" key="3">
    <source>
        <dbReference type="SAM" id="MobiDB-lite"/>
    </source>
</evidence>
<dbReference type="InterPro" id="IPR017938">
    <property type="entry name" value="Riboflavin_synthase-like_b-brl"/>
</dbReference>
<name>A0A6A6RA63_9PEZI</name>
<proteinExistence type="predicted"/>
<keyword evidence="2" id="KW-0520">NAD</keyword>
<dbReference type="PRINTS" id="PR00406">
    <property type="entry name" value="CYTB5RDTASE"/>
</dbReference>
<dbReference type="SUPFAM" id="SSF52343">
    <property type="entry name" value="Ferredoxin reductase-like, C-terminal NADP-linked domain"/>
    <property type="match status" value="1"/>
</dbReference>
<accession>A0A6A6RA63</accession>
<dbReference type="AlphaFoldDB" id="A0A6A6RA63"/>
<dbReference type="Proteomes" id="UP000799750">
    <property type="component" value="Unassembled WGS sequence"/>
</dbReference>
<organism evidence="5 6">
    <name type="scientific">Lophium mytilinum</name>
    <dbReference type="NCBI Taxonomy" id="390894"/>
    <lineage>
        <taxon>Eukaryota</taxon>
        <taxon>Fungi</taxon>
        <taxon>Dikarya</taxon>
        <taxon>Ascomycota</taxon>
        <taxon>Pezizomycotina</taxon>
        <taxon>Dothideomycetes</taxon>
        <taxon>Pleosporomycetidae</taxon>
        <taxon>Mytilinidiales</taxon>
        <taxon>Mytilinidiaceae</taxon>
        <taxon>Lophium</taxon>
    </lineage>
</organism>
<feature type="compositionally biased region" description="Polar residues" evidence="3">
    <location>
        <begin position="77"/>
        <end position="92"/>
    </location>
</feature>
<dbReference type="SUPFAM" id="SSF63380">
    <property type="entry name" value="Riboflavin synthase domain-like"/>
    <property type="match status" value="1"/>
</dbReference>
<dbReference type="PROSITE" id="PS51384">
    <property type="entry name" value="FAD_FR"/>
    <property type="match status" value="1"/>
</dbReference>
<dbReference type="Gene3D" id="2.40.30.10">
    <property type="entry name" value="Translation factors"/>
    <property type="match status" value="1"/>
</dbReference>
<dbReference type="InterPro" id="IPR017927">
    <property type="entry name" value="FAD-bd_FR_type"/>
</dbReference>
<keyword evidence="1" id="KW-0560">Oxidoreductase</keyword>
<evidence type="ECO:0000259" key="4">
    <source>
        <dbReference type="PROSITE" id="PS51384"/>
    </source>
</evidence>
<dbReference type="GO" id="GO:0005739">
    <property type="term" value="C:mitochondrion"/>
    <property type="evidence" value="ECO:0007669"/>
    <property type="project" value="TreeGrafter"/>
</dbReference>
<evidence type="ECO:0000313" key="6">
    <source>
        <dbReference type="Proteomes" id="UP000799750"/>
    </source>
</evidence>
<gene>
    <name evidence="5" type="ORF">BU16DRAFT_556048</name>
</gene>
<dbReference type="PANTHER" id="PTHR46505:SF1">
    <property type="entry name" value="OXIDOREDUCTASE NAD-BINDING DOMAIN-CONTAINING PROTEIN 1"/>
    <property type="match status" value="1"/>
</dbReference>
<dbReference type="Gene3D" id="3.40.50.80">
    <property type="entry name" value="Nucleotide-binding domain of ferredoxin-NADP reductase (FNR) module"/>
    <property type="match status" value="1"/>
</dbReference>
<evidence type="ECO:0000313" key="5">
    <source>
        <dbReference type="EMBL" id="KAF2501569.1"/>
    </source>
</evidence>
<evidence type="ECO:0000256" key="2">
    <source>
        <dbReference type="ARBA" id="ARBA00023027"/>
    </source>
</evidence>
<dbReference type="PANTHER" id="PTHR46505">
    <property type="entry name" value="OXIDOREDUCTASE NAD-BINDING DOMAIN-CONTAINING PROTEIN 1"/>
    <property type="match status" value="1"/>
</dbReference>
<dbReference type="EMBL" id="MU004182">
    <property type="protein sequence ID" value="KAF2501569.1"/>
    <property type="molecule type" value="Genomic_DNA"/>
</dbReference>
<reference evidence="5" key="1">
    <citation type="journal article" date="2020" name="Stud. Mycol.">
        <title>101 Dothideomycetes genomes: a test case for predicting lifestyles and emergence of pathogens.</title>
        <authorList>
            <person name="Haridas S."/>
            <person name="Albert R."/>
            <person name="Binder M."/>
            <person name="Bloem J."/>
            <person name="Labutti K."/>
            <person name="Salamov A."/>
            <person name="Andreopoulos B."/>
            <person name="Baker S."/>
            <person name="Barry K."/>
            <person name="Bills G."/>
            <person name="Bluhm B."/>
            <person name="Cannon C."/>
            <person name="Castanera R."/>
            <person name="Culley D."/>
            <person name="Daum C."/>
            <person name="Ezra D."/>
            <person name="Gonzalez J."/>
            <person name="Henrissat B."/>
            <person name="Kuo A."/>
            <person name="Liang C."/>
            <person name="Lipzen A."/>
            <person name="Lutzoni F."/>
            <person name="Magnuson J."/>
            <person name="Mondo S."/>
            <person name="Nolan M."/>
            <person name="Ohm R."/>
            <person name="Pangilinan J."/>
            <person name="Park H.-J."/>
            <person name="Ramirez L."/>
            <person name="Alfaro M."/>
            <person name="Sun H."/>
            <person name="Tritt A."/>
            <person name="Yoshinaga Y."/>
            <person name="Zwiers L.-H."/>
            <person name="Turgeon B."/>
            <person name="Goodwin S."/>
            <person name="Spatafora J."/>
            <person name="Crous P."/>
            <person name="Grigoriev I."/>
        </authorList>
    </citation>
    <scope>NUCLEOTIDE SEQUENCE</scope>
    <source>
        <strain evidence="5">CBS 269.34</strain>
    </source>
</reference>
<dbReference type="InterPro" id="IPR039261">
    <property type="entry name" value="FNR_nucleotide-bd"/>
</dbReference>